<evidence type="ECO:0000256" key="4">
    <source>
        <dbReference type="ARBA" id="ARBA00024750"/>
    </source>
</evidence>
<dbReference type="OMA" id="PQKVWEC"/>
<evidence type="ECO:0000256" key="2">
    <source>
        <dbReference type="ARBA" id="ARBA00023055"/>
    </source>
</evidence>
<name>W5N597_LEPOC</name>
<dbReference type="InterPro" id="IPR000799">
    <property type="entry name" value="StAR-like"/>
</dbReference>
<dbReference type="KEGG" id="loc:102687885"/>
<keyword evidence="8" id="KW-1185">Reference proteome</keyword>
<dbReference type="EMBL" id="AHAT01026064">
    <property type="status" value="NOT_ANNOTATED_CDS"/>
    <property type="molecule type" value="Genomic_DNA"/>
</dbReference>
<dbReference type="Ensembl" id="ENSLOCT00000015836.1">
    <property type="protein sequence ID" value="ENSLOCP00000015806.1"/>
    <property type="gene ID" value="ENSLOCG00000012843.1"/>
</dbReference>
<comment type="catalytic activity">
    <reaction evidence="5">
        <text>cholesterol(in) = cholesterol(out)</text>
        <dbReference type="Rhea" id="RHEA:39747"/>
        <dbReference type="ChEBI" id="CHEBI:16113"/>
    </reaction>
</comment>
<dbReference type="GO" id="GO:0015485">
    <property type="term" value="F:cholesterol binding"/>
    <property type="evidence" value="ECO:0000318"/>
    <property type="project" value="GO_Central"/>
</dbReference>
<dbReference type="InterPro" id="IPR023393">
    <property type="entry name" value="START-like_dom_sf"/>
</dbReference>
<dbReference type="InterPro" id="IPR002913">
    <property type="entry name" value="START_lipid-bd_dom"/>
</dbReference>
<dbReference type="PANTHER" id="PTHR46374">
    <property type="entry name" value="PROTEIN CBG07384"/>
    <property type="match status" value="1"/>
</dbReference>
<sequence>MTVGWSRADRHLRSPRRSVPAMDYKHIASTVADNLLNCSKDQTGWKVCKKTNEVTVHWRPSTEFPGNLYKGVGAVNGSPEKVWGCLEPVPDGLRVKWDNNVKRFELIEKIDDNVSVCRTVTPSAAMGLISPRDFVDVVLVKQYEDGTITSNATNVEHPDCPPKPGYVRGYNHSCGCFCVPIPGEPNKTQLLSFFQTDLGGFLPRSVVDSFFPSSMAEFYSNLAKAVKTLKDN</sequence>
<dbReference type="STRING" id="7918.ENSLOCP00000015806"/>
<dbReference type="Pfam" id="PF01852">
    <property type="entry name" value="START"/>
    <property type="match status" value="1"/>
</dbReference>
<dbReference type="InParanoid" id="W5N597"/>
<dbReference type="HOGENOM" id="CLU_093200_1_0_1"/>
<evidence type="ECO:0000256" key="3">
    <source>
        <dbReference type="ARBA" id="ARBA00023121"/>
    </source>
</evidence>
<dbReference type="Bgee" id="ENSLOCG00000012843">
    <property type="expression patterns" value="Expressed in brain and 12 other cell types or tissues"/>
</dbReference>
<dbReference type="PRINTS" id="PR00978">
    <property type="entry name" value="STARPROTEIN"/>
</dbReference>
<dbReference type="PROSITE" id="PS50848">
    <property type="entry name" value="START"/>
    <property type="match status" value="1"/>
</dbReference>
<reference evidence="8" key="1">
    <citation type="submission" date="2011-12" db="EMBL/GenBank/DDBJ databases">
        <title>The Draft Genome of Lepisosteus oculatus.</title>
        <authorList>
            <consortium name="The Broad Institute Genome Assembly &amp; Analysis Group"/>
            <consortium name="Computational R&amp;D Group"/>
            <consortium name="and Sequencing Platform"/>
            <person name="Di Palma F."/>
            <person name="Alfoldi J."/>
            <person name="Johnson J."/>
            <person name="Berlin A."/>
            <person name="Gnerre S."/>
            <person name="Jaffe D."/>
            <person name="MacCallum I."/>
            <person name="Young S."/>
            <person name="Walker B.J."/>
            <person name="Lander E.S."/>
            <person name="Lindblad-Toh K."/>
        </authorList>
    </citation>
    <scope>NUCLEOTIDE SEQUENCE [LARGE SCALE GENOMIC DNA]</scope>
</reference>
<keyword evidence="2" id="KW-0445">Lipid transport</keyword>
<accession>W5N597</accession>
<dbReference type="CTD" id="80765"/>
<dbReference type="OrthoDB" id="196858at2759"/>
<evidence type="ECO:0000256" key="5">
    <source>
        <dbReference type="ARBA" id="ARBA00034049"/>
    </source>
</evidence>
<dbReference type="SMART" id="SM00234">
    <property type="entry name" value="START"/>
    <property type="match status" value="1"/>
</dbReference>
<evidence type="ECO:0000259" key="6">
    <source>
        <dbReference type="PROSITE" id="PS50848"/>
    </source>
</evidence>
<evidence type="ECO:0000313" key="7">
    <source>
        <dbReference type="Ensembl" id="ENSLOCP00000015806.1"/>
    </source>
</evidence>
<dbReference type="eggNOG" id="KOG3845">
    <property type="taxonomic scope" value="Eukaryota"/>
</dbReference>
<keyword evidence="3" id="KW-0446">Lipid-binding</keyword>
<dbReference type="GeneTree" id="ENSGT00940000159159"/>
<dbReference type="AlphaFoldDB" id="W5N597"/>
<reference evidence="7" key="2">
    <citation type="submission" date="2025-08" db="UniProtKB">
        <authorList>
            <consortium name="Ensembl"/>
        </authorList>
    </citation>
    <scope>IDENTIFICATION</scope>
</reference>
<organism evidence="7 8">
    <name type="scientific">Lepisosteus oculatus</name>
    <name type="common">Spotted gar</name>
    <dbReference type="NCBI Taxonomy" id="7918"/>
    <lineage>
        <taxon>Eukaryota</taxon>
        <taxon>Metazoa</taxon>
        <taxon>Chordata</taxon>
        <taxon>Craniata</taxon>
        <taxon>Vertebrata</taxon>
        <taxon>Euteleostomi</taxon>
        <taxon>Actinopterygii</taxon>
        <taxon>Neopterygii</taxon>
        <taxon>Holostei</taxon>
        <taxon>Semionotiformes</taxon>
        <taxon>Lepisosteidae</taxon>
        <taxon>Lepisosteus</taxon>
    </lineage>
</organism>
<dbReference type="GeneID" id="102687885"/>
<proteinExistence type="predicted"/>
<evidence type="ECO:0000313" key="8">
    <source>
        <dbReference type="Proteomes" id="UP000018468"/>
    </source>
</evidence>
<dbReference type="Proteomes" id="UP000018468">
    <property type="component" value="Linkage group LG3"/>
</dbReference>
<dbReference type="GO" id="GO:0070508">
    <property type="term" value="P:cholesterol import"/>
    <property type="evidence" value="ECO:0000318"/>
    <property type="project" value="GO_Central"/>
</dbReference>
<dbReference type="PANTHER" id="PTHR46374:SF3">
    <property type="entry name" value="STAR-RELATED LIPID TRANSFER PROTEIN 5"/>
    <property type="match status" value="1"/>
</dbReference>
<feature type="domain" description="START" evidence="6">
    <location>
        <begin position="41"/>
        <end position="231"/>
    </location>
</feature>
<dbReference type="GO" id="GO:0120020">
    <property type="term" value="F:cholesterol transfer activity"/>
    <property type="evidence" value="ECO:0000318"/>
    <property type="project" value="GO_Central"/>
</dbReference>
<dbReference type="Gene3D" id="3.30.530.20">
    <property type="match status" value="1"/>
</dbReference>
<dbReference type="InterPro" id="IPR043556">
    <property type="entry name" value="StARD5/6"/>
</dbReference>
<evidence type="ECO:0000256" key="1">
    <source>
        <dbReference type="ARBA" id="ARBA00022448"/>
    </source>
</evidence>
<protein>
    <submittedName>
        <fullName evidence="7">StAR related lipid transfer domain containing 5</fullName>
    </submittedName>
</protein>
<comment type="function">
    <text evidence="4">May be involved in the intracellular transport of sterols or other lipids. May bind cholesterol or other sterols.</text>
</comment>
<reference evidence="7" key="3">
    <citation type="submission" date="2025-09" db="UniProtKB">
        <authorList>
            <consortium name="Ensembl"/>
        </authorList>
    </citation>
    <scope>IDENTIFICATION</scope>
</reference>
<keyword evidence="1" id="KW-0813">Transport</keyword>
<dbReference type="SUPFAM" id="SSF55961">
    <property type="entry name" value="Bet v1-like"/>
    <property type="match status" value="1"/>
</dbReference>